<evidence type="ECO:0000256" key="1">
    <source>
        <dbReference type="SAM" id="SignalP"/>
    </source>
</evidence>
<feature type="signal peptide" evidence="1">
    <location>
        <begin position="1"/>
        <end position="22"/>
    </location>
</feature>
<proteinExistence type="predicted"/>
<dbReference type="Proteomes" id="UP000217446">
    <property type="component" value="Unassembled WGS sequence"/>
</dbReference>
<keyword evidence="3" id="KW-1185">Reference proteome</keyword>
<evidence type="ECO:0000313" key="3">
    <source>
        <dbReference type="Proteomes" id="UP000217446"/>
    </source>
</evidence>
<gene>
    <name evidence="2" type="ORF">SO3561_04373</name>
</gene>
<name>A0A250VFK2_STROL</name>
<keyword evidence="1" id="KW-0732">Signal</keyword>
<dbReference type="AlphaFoldDB" id="A0A250VFK2"/>
<evidence type="ECO:0000313" key="2">
    <source>
        <dbReference type="EMBL" id="GAX52854.1"/>
    </source>
</evidence>
<comment type="caution">
    <text evidence="2">The sequence shown here is derived from an EMBL/GenBank/DDBJ whole genome shotgun (WGS) entry which is preliminary data.</text>
</comment>
<dbReference type="PROSITE" id="PS51257">
    <property type="entry name" value="PROKAR_LIPOPROTEIN"/>
    <property type="match status" value="1"/>
</dbReference>
<reference evidence="3" key="1">
    <citation type="submission" date="2017-05" db="EMBL/GenBank/DDBJ databases">
        <title>Streptomyces olivochromogenes NBRC 3561 whole genome shotgun sequence.</title>
        <authorList>
            <person name="Dohra H."/>
            <person name="Kodani S."/>
        </authorList>
    </citation>
    <scope>NUCLEOTIDE SEQUENCE [LARGE SCALE GENOMIC DNA]</scope>
    <source>
        <strain evidence="3">NBRC 3561</strain>
    </source>
</reference>
<accession>A0A250VFK2</accession>
<feature type="chain" id="PRO_5012060847" description="Lipoprotein" evidence="1">
    <location>
        <begin position="23"/>
        <end position="107"/>
    </location>
</feature>
<organism evidence="2 3">
    <name type="scientific">Streptomyces olivochromogenes</name>
    <dbReference type="NCBI Taxonomy" id="1963"/>
    <lineage>
        <taxon>Bacteria</taxon>
        <taxon>Bacillati</taxon>
        <taxon>Actinomycetota</taxon>
        <taxon>Actinomycetes</taxon>
        <taxon>Kitasatosporales</taxon>
        <taxon>Streptomycetaceae</taxon>
        <taxon>Streptomyces</taxon>
    </lineage>
</organism>
<protein>
    <recommendedName>
        <fullName evidence="4">Lipoprotein</fullName>
    </recommendedName>
</protein>
<sequence>MNRRRLKWVAVAALALSLTGCASTGGDNGAGERCNPRLMDCSTPPPPEKTPGCSTLIIDEARAELIDPTNWHREPVYRACDGITEPVVDNMIQQTIGEIADHEGNPG</sequence>
<evidence type="ECO:0008006" key="4">
    <source>
        <dbReference type="Google" id="ProtNLM"/>
    </source>
</evidence>
<dbReference type="EMBL" id="BDQI01000008">
    <property type="protein sequence ID" value="GAX52854.1"/>
    <property type="molecule type" value="Genomic_DNA"/>
</dbReference>